<name>A0ABT8C1U7_9BACT</name>
<dbReference type="PANTHER" id="PTHR21419">
    <property type="match status" value="1"/>
</dbReference>
<evidence type="ECO:0000256" key="1">
    <source>
        <dbReference type="ARBA" id="ARBA00004167"/>
    </source>
</evidence>
<protein>
    <recommendedName>
        <fullName evidence="7">FG-GAP repeat protein</fullName>
    </recommendedName>
</protein>
<dbReference type="RefSeq" id="WP_163384906.1">
    <property type="nucleotide sequence ID" value="NZ_JAUFQS010000003.1"/>
</dbReference>
<keyword evidence="2" id="KW-0812">Transmembrane</keyword>
<keyword evidence="3" id="KW-1133">Transmembrane helix</keyword>
<dbReference type="EMBL" id="JAUFQS010000003">
    <property type="protein sequence ID" value="MDN3686764.1"/>
    <property type="molecule type" value="Genomic_DNA"/>
</dbReference>
<evidence type="ECO:0000256" key="3">
    <source>
        <dbReference type="ARBA" id="ARBA00022989"/>
    </source>
</evidence>
<evidence type="ECO:0000256" key="2">
    <source>
        <dbReference type="ARBA" id="ARBA00022692"/>
    </source>
</evidence>
<evidence type="ECO:0008006" key="7">
    <source>
        <dbReference type="Google" id="ProtNLM"/>
    </source>
</evidence>
<dbReference type="InterPro" id="IPR028994">
    <property type="entry name" value="Integrin_alpha_N"/>
</dbReference>
<reference evidence="6" key="1">
    <citation type="journal article" date="2019" name="Int. J. Syst. Evol. Microbiol.">
        <title>The Global Catalogue of Microorganisms (GCM) 10K type strain sequencing project: providing services to taxonomists for standard genome sequencing and annotation.</title>
        <authorList>
            <consortium name="The Broad Institute Genomics Platform"/>
            <consortium name="The Broad Institute Genome Sequencing Center for Infectious Disease"/>
            <person name="Wu L."/>
            <person name="Ma J."/>
        </authorList>
    </citation>
    <scope>NUCLEOTIDE SEQUENCE [LARGE SCALE GENOMIC DNA]</scope>
    <source>
        <strain evidence="6">CECT 7706</strain>
    </source>
</reference>
<dbReference type="PROSITE" id="PS51257">
    <property type="entry name" value="PROKAR_LIPOPROTEIN"/>
    <property type="match status" value="1"/>
</dbReference>
<comment type="subcellular location">
    <subcellularLocation>
        <location evidence="1">Membrane</location>
        <topology evidence="1">Single-pass membrane protein</topology>
    </subcellularLocation>
</comment>
<dbReference type="Proteomes" id="UP001236663">
    <property type="component" value="Unassembled WGS sequence"/>
</dbReference>
<comment type="caution">
    <text evidence="5">The sequence shown here is derived from an EMBL/GenBank/DDBJ whole genome shotgun (WGS) entry which is preliminary data.</text>
</comment>
<proteinExistence type="predicted"/>
<sequence length="504" mass="55332">MRRFGLIYWPARYAVWSLALIMLSCQKKDKSALIWDARFPVIGSQSSPRPMDLNGDGIQDLVMGAGKNEFEASAYGIIAIDGANGEILWHHAAEDQVFGSASFQDVNGDGTPDVFIGGRGPYLKGIDGRSGDLIWKFDTLSHQHHPVLRHGRFNFTNSVWIPDQNGDGLDELLICNGGNSKAAPYETKDRYPGILMVINPWNGDVLAADSMPDGGETYLSPVVIPGNENEDYRIAFGTGGETISGSLYLANLKDLMKNDLSKARKLVSESGHGFIASPVLVDLDRDGILDIVAISHSSSISAISGKTLDLLWEQNIPHTECSNSFAVGQFTDDDIPDLFTFVSKGVWPENTGSVQVLIDGETGNVVRQEELGCTGFSSPVAYDLNRDGIDEVLFSINDYDCERAIDDESAFLIENKLLIMDFASGELHTLDQSKGFKNIFSTPWIGDLDQDGYLDLVHCQYFSHTDILSFLGMRVKRIDLPIKVREAPVWGSLMGSEGDGIYQK</sequence>
<dbReference type="Gene3D" id="2.130.10.130">
    <property type="entry name" value="Integrin alpha, N-terminal"/>
    <property type="match status" value="2"/>
</dbReference>
<dbReference type="SUPFAM" id="SSF69318">
    <property type="entry name" value="Integrin alpha N-terminal domain"/>
    <property type="match status" value="1"/>
</dbReference>
<keyword evidence="4" id="KW-0472">Membrane</keyword>
<evidence type="ECO:0000256" key="4">
    <source>
        <dbReference type="ARBA" id="ARBA00023136"/>
    </source>
</evidence>
<gene>
    <name evidence="5" type="ORF">QWZ15_02880</name>
</gene>
<evidence type="ECO:0000313" key="6">
    <source>
        <dbReference type="Proteomes" id="UP001236663"/>
    </source>
</evidence>
<keyword evidence="6" id="KW-1185">Reference proteome</keyword>
<evidence type="ECO:0000313" key="5">
    <source>
        <dbReference type="EMBL" id="MDN3686764.1"/>
    </source>
</evidence>
<organism evidence="5 6">
    <name type="scientific">Cyclobacterium jeungdonense</name>
    <dbReference type="NCBI Taxonomy" id="708087"/>
    <lineage>
        <taxon>Bacteria</taxon>
        <taxon>Pseudomonadati</taxon>
        <taxon>Bacteroidota</taxon>
        <taxon>Cytophagia</taxon>
        <taxon>Cytophagales</taxon>
        <taxon>Cyclobacteriaceae</taxon>
        <taxon>Cyclobacterium</taxon>
    </lineage>
</organism>
<dbReference type="PANTHER" id="PTHR21419:SF30">
    <property type="entry name" value="IG-LIKE DOMAIN-CONTAINING PROTEIN"/>
    <property type="match status" value="1"/>
</dbReference>
<accession>A0ABT8C1U7</accession>
<dbReference type="InterPro" id="IPR045232">
    <property type="entry name" value="FAM234"/>
</dbReference>